<dbReference type="Pfam" id="PF00072">
    <property type="entry name" value="Response_reg"/>
    <property type="match status" value="1"/>
</dbReference>
<dbReference type="Gene3D" id="3.40.50.2300">
    <property type="match status" value="1"/>
</dbReference>
<dbReference type="PANTHER" id="PTHR44591">
    <property type="entry name" value="STRESS RESPONSE REGULATOR PROTEIN 1"/>
    <property type="match status" value="1"/>
</dbReference>
<feature type="modified residue" description="4-aspartylphosphate" evidence="2">
    <location>
        <position position="64"/>
    </location>
</feature>
<dbReference type="EMBL" id="JYNL01000039">
    <property type="protein sequence ID" value="KMO73473.1"/>
    <property type="molecule type" value="Genomic_DNA"/>
</dbReference>
<keyword evidence="1 2" id="KW-0597">Phosphoprotein</keyword>
<keyword evidence="5" id="KW-1185">Reference proteome</keyword>
<accession>A0A0J6VVE5</accession>
<dbReference type="PANTHER" id="PTHR44591:SF3">
    <property type="entry name" value="RESPONSE REGULATORY DOMAIN-CONTAINING PROTEIN"/>
    <property type="match status" value="1"/>
</dbReference>
<sequence>MNGMTYTSARSTGLRALVVDDEMALAEIVASYLVREHFDTRVAHDGAAAVAIARDHDPDVVVLDLDLPGMDGL</sequence>
<dbReference type="PROSITE" id="PS50110">
    <property type="entry name" value="RESPONSE_REGULATORY"/>
    <property type="match status" value="1"/>
</dbReference>
<proteinExistence type="predicted"/>
<evidence type="ECO:0000313" key="5">
    <source>
        <dbReference type="Proteomes" id="UP000036513"/>
    </source>
</evidence>
<dbReference type="InterPro" id="IPR050595">
    <property type="entry name" value="Bact_response_regulator"/>
</dbReference>
<dbReference type="InterPro" id="IPR001789">
    <property type="entry name" value="Sig_transdc_resp-reg_receiver"/>
</dbReference>
<comment type="caution">
    <text evidence="4">The sequence shown here is derived from an EMBL/GenBank/DDBJ whole genome shotgun (WGS) entry which is preliminary data.</text>
</comment>
<evidence type="ECO:0000256" key="1">
    <source>
        <dbReference type="ARBA" id="ARBA00022553"/>
    </source>
</evidence>
<gene>
    <name evidence="4" type="primary">tcrX_1</name>
    <name evidence="4" type="ORF">MCHLDSM_03819</name>
</gene>
<dbReference type="STRING" id="37916.MCHLDSM_03819"/>
<dbReference type="PATRIC" id="fig|37916.4.peg.3773"/>
<evidence type="ECO:0000256" key="2">
    <source>
        <dbReference type="PROSITE-ProRule" id="PRU00169"/>
    </source>
</evidence>
<evidence type="ECO:0000313" key="4">
    <source>
        <dbReference type="EMBL" id="KMO73473.1"/>
    </source>
</evidence>
<organism evidence="4 5">
    <name type="scientific">Mycolicibacterium chlorophenolicum</name>
    <dbReference type="NCBI Taxonomy" id="37916"/>
    <lineage>
        <taxon>Bacteria</taxon>
        <taxon>Bacillati</taxon>
        <taxon>Actinomycetota</taxon>
        <taxon>Actinomycetes</taxon>
        <taxon>Mycobacteriales</taxon>
        <taxon>Mycobacteriaceae</taxon>
        <taxon>Mycolicibacterium</taxon>
    </lineage>
</organism>
<dbReference type="SMR" id="A0A0J6VVE5"/>
<protein>
    <submittedName>
        <fullName evidence="4">Putative transcriptional regulatory protein TcrX</fullName>
    </submittedName>
</protein>
<dbReference type="Proteomes" id="UP000036513">
    <property type="component" value="Unassembled WGS sequence"/>
</dbReference>
<feature type="domain" description="Response regulatory" evidence="3">
    <location>
        <begin position="15"/>
        <end position="73"/>
    </location>
</feature>
<dbReference type="GO" id="GO:0000160">
    <property type="term" value="P:phosphorelay signal transduction system"/>
    <property type="evidence" value="ECO:0007669"/>
    <property type="project" value="InterPro"/>
</dbReference>
<reference evidence="4 5" key="1">
    <citation type="journal article" date="2015" name="Genome Biol. Evol.">
        <title>Characterization of Three Mycobacterium spp. with Potential Use in Bioremediation by Genome Sequencing and Comparative Genomics.</title>
        <authorList>
            <person name="Das S."/>
            <person name="Pettersson B.M."/>
            <person name="Behra P.R."/>
            <person name="Ramesh M."/>
            <person name="Dasgupta S."/>
            <person name="Bhattacharya A."/>
            <person name="Kirsebom L.A."/>
        </authorList>
    </citation>
    <scope>NUCLEOTIDE SEQUENCE [LARGE SCALE GENOMIC DNA]</scope>
    <source>
        <strain evidence="4 5">DSM 43826</strain>
    </source>
</reference>
<dbReference type="SUPFAM" id="SSF52172">
    <property type="entry name" value="CheY-like"/>
    <property type="match status" value="1"/>
</dbReference>
<name>A0A0J6VVE5_9MYCO</name>
<dbReference type="InterPro" id="IPR011006">
    <property type="entry name" value="CheY-like_superfamily"/>
</dbReference>
<dbReference type="AlphaFoldDB" id="A0A0J6VVE5"/>
<evidence type="ECO:0000259" key="3">
    <source>
        <dbReference type="PROSITE" id="PS50110"/>
    </source>
</evidence>